<dbReference type="NCBIfam" id="NF038083">
    <property type="entry name" value="CU044_5270_fam"/>
    <property type="match status" value="1"/>
</dbReference>
<keyword evidence="4" id="KW-1185">Reference proteome</keyword>
<comment type="caution">
    <text evidence="3">The sequence shown here is derived from an EMBL/GenBank/DDBJ whole genome shotgun (WGS) entry which is preliminary data.</text>
</comment>
<reference evidence="3 4" key="1">
    <citation type="submission" date="2019-01" db="EMBL/GenBank/DDBJ databases">
        <title>Novel species of Nocardioides.</title>
        <authorList>
            <person name="Liu Q."/>
            <person name="Xin Y.-H."/>
        </authorList>
    </citation>
    <scope>NUCLEOTIDE SEQUENCE [LARGE SCALE GENOMIC DNA]</scope>
    <source>
        <strain evidence="3 4">CGMCC 4.6882</strain>
    </source>
</reference>
<evidence type="ECO:0008006" key="5">
    <source>
        <dbReference type="Google" id="ProtNLM"/>
    </source>
</evidence>
<protein>
    <recommendedName>
        <fullName evidence="5">CU044_5270 family protein</fullName>
    </recommendedName>
</protein>
<proteinExistence type="predicted"/>
<feature type="region of interest" description="Disordered" evidence="1">
    <location>
        <begin position="1"/>
        <end position="24"/>
    </location>
</feature>
<dbReference type="AlphaFoldDB" id="A0A4V1RKR8"/>
<feature type="transmembrane region" description="Helical" evidence="2">
    <location>
        <begin position="48"/>
        <end position="73"/>
    </location>
</feature>
<dbReference type="RefSeq" id="WP_129398287.1">
    <property type="nucleotide sequence ID" value="NZ_SDWT01000001.1"/>
</dbReference>
<evidence type="ECO:0000313" key="4">
    <source>
        <dbReference type="Proteomes" id="UP000294071"/>
    </source>
</evidence>
<evidence type="ECO:0000313" key="3">
    <source>
        <dbReference type="EMBL" id="RYB93232.1"/>
    </source>
</evidence>
<dbReference type="EMBL" id="SDWT01000001">
    <property type="protein sequence ID" value="RYB93232.1"/>
    <property type="molecule type" value="Genomic_DNA"/>
</dbReference>
<sequence length="329" mass="34800">MTDLSPDLVELRSSHPAPHDITLTSGHRDRLHSRVEGAIGRHEARRRVVLAVAAPATVLACATAVAAVAVLALTGTSPAPTATVDRPVLASAAAVRVLDRAAARALATAAPVVREDQFVYTRSAALTNEGTFGGAVSLGDLHTREIWLGQDPGAFGWRDDVIRELGQDWPIESGGPSPAGARRPTYAWLAALPTDPDALLDALEHVAVPVDGQSQDQATFDVVGNLVSEQLLPPTTAAALYRAVTRIDGVEVDRGATDALGRRGIGISRADERFHTRTTWVFDAETFELRGTRWFFTHADGSPDTLFGATAVLETAVVDRAGQEPGSST</sequence>
<evidence type="ECO:0000256" key="1">
    <source>
        <dbReference type="SAM" id="MobiDB-lite"/>
    </source>
</evidence>
<gene>
    <name evidence="3" type="ORF">EUA93_02005</name>
</gene>
<accession>A0A4V1RKR8</accession>
<keyword evidence="2" id="KW-0812">Transmembrane</keyword>
<dbReference type="OrthoDB" id="3387554at2"/>
<keyword evidence="2" id="KW-0472">Membrane</keyword>
<evidence type="ECO:0000256" key="2">
    <source>
        <dbReference type="SAM" id="Phobius"/>
    </source>
</evidence>
<keyword evidence="2" id="KW-1133">Transmembrane helix</keyword>
<dbReference type="InterPro" id="IPR047789">
    <property type="entry name" value="CU044_5270-like"/>
</dbReference>
<name>A0A4V1RKR8_9ACTN</name>
<dbReference type="Proteomes" id="UP000294071">
    <property type="component" value="Unassembled WGS sequence"/>
</dbReference>
<organism evidence="3 4">
    <name type="scientific">Nocardioides oleivorans</name>
    <dbReference type="NCBI Taxonomy" id="273676"/>
    <lineage>
        <taxon>Bacteria</taxon>
        <taxon>Bacillati</taxon>
        <taxon>Actinomycetota</taxon>
        <taxon>Actinomycetes</taxon>
        <taxon>Propionibacteriales</taxon>
        <taxon>Nocardioidaceae</taxon>
        <taxon>Nocardioides</taxon>
    </lineage>
</organism>